<dbReference type="EMBL" id="UOET01000260">
    <property type="protein sequence ID" value="VAW28584.1"/>
    <property type="molecule type" value="Genomic_DNA"/>
</dbReference>
<comment type="similarity">
    <text evidence="2">Belongs to the binding-protein-dependent transport system permease family. FecCD subfamily.</text>
</comment>
<accession>A0A3B0V9J8</accession>
<keyword evidence="4" id="KW-1003">Cell membrane</keyword>
<evidence type="ECO:0000256" key="6">
    <source>
        <dbReference type="ARBA" id="ARBA00022989"/>
    </source>
</evidence>
<keyword evidence="7 8" id="KW-0472">Membrane</keyword>
<evidence type="ECO:0000256" key="4">
    <source>
        <dbReference type="ARBA" id="ARBA00022475"/>
    </source>
</evidence>
<organism evidence="9">
    <name type="scientific">hydrothermal vent metagenome</name>
    <dbReference type="NCBI Taxonomy" id="652676"/>
    <lineage>
        <taxon>unclassified sequences</taxon>
        <taxon>metagenomes</taxon>
        <taxon>ecological metagenomes</taxon>
    </lineage>
</organism>
<dbReference type="Pfam" id="PF01032">
    <property type="entry name" value="FecCD"/>
    <property type="match status" value="1"/>
</dbReference>
<dbReference type="InterPro" id="IPR037294">
    <property type="entry name" value="ABC_BtuC-like"/>
</dbReference>
<dbReference type="Gene3D" id="1.10.3470.10">
    <property type="entry name" value="ABC transporter involved in vitamin B12 uptake, BtuC"/>
    <property type="match status" value="1"/>
</dbReference>
<name>A0A3B0V9J8_9ZZZZ</name>
<evidence type="ECO:0000256" key="5">
    <source>
        <dbReference type="ARBA" id="ARBA00022692"/>
    </source>
</evidence>
<dbReference type="SUPFAM" id="SSF81345">
    <property type="entry name" value="ABC transporter involved in vitamin B12 uptake, BtuC"/>
    <property type="match status" value="1"/>
</dbReference>
<gene>
    <name evidence="9" type="ORF">MNBD_BACTEROID07-1763</name>
</gene>
<dbReference type="GO" id="GO:0005886">
    <property type="term" value="C:plasma membrane"/>
    <property type="evidence" value="ECO:0007669"/>
    <property type="project" value="UniProtKB-SubCell"/>
</dbReference>
<dbReference type="GO" id="GO:0022857">
    <property type="term" value="F:transmembrane transporter activity"/>
    <property type="evidence" value="ECO:0007669"/>
    <property type="project" value="InterPro"/>
</dbReference>
<dbReference type="AlphaFoldDB" id="A0A3B0V9J8"/>
<feature type="transmembrane region" description="Helical" evidence="8">
    <location>
        <begin position="12"/>
        <end position="34"/>
    </location>
</feature>
<evidence type="ECO:0000256" key="8">
    <source>
        <dbReference type="SAM" id="Phobius"/>
    </source>
</evidence>
<protein>
    <submittedName>
        <fullName evidence="9">Vitamin B12 ABC transporter, permease protein BtuC</fullName>
    </submittedName>
</protein>
<sequence length="69" mass="7312">LARGLFKTSQQGVLLPATILTGASLALFCNLVAKLPGYDISLPINAVTSLVGAPVIIWVIIKSRHVKWG</sequence>
<feature type="transmembrane region" description="Helical" evidence="8">
    <location>
        <begin position="40"/>
        <end position="61"/>
    </location>
</feature>
<feature type="non-terminal residue" evidence="9">
    <location>
        <position position="1"/>
    </location>
</feature>
<evidence type="ECO:0000256" key="3">
    <source>
        <dbReference type="ARBA" id="ARBA00022448"/>
    </source>
</evidence>
<evidence type="ECO:0000256" key="1">
    <source>
        <dbReference type="ARBA" id="ARBA00004651"/>
    </source>
</evidence>
<keyword evidence="5 8" id="KW-0812">Transmembrane</keyword>
<reference evidence="9" key="1">
    <citation type="submission" date="2018-06" db="EMBL/GenBank/DDBJ databases">
        <authorList>
            <person name="Zhirakovskaya E."/>
        </authorList>
    </citation>
    <scope>NUCLEOTIDE SEQUENCE</scope>
</reference>
<evidence type="ECO:0000313" key="9">
    <source>
        <dbReference type="EMBL" id="VAW28584.1"/>
    </source>
</evidence>
<keyword evidence="6 8" id="KW-1133">Transmembrane helix</keyword>
<proteinExistence type="inferred from homology"/>
<keyword evidence="3" id="KW-0813">Transport</keyword>
<dbReference type="InterPro" id="IPR000522">
    <property type="entry name" value="ABC_transptr_permease_BtuC"/>
</dbReference>
<comment type="subcellular location">
    <subcellularLocation>
        <location evidence="1">Cell membrane</location>
        <topology evidence="1">Multi-pass membrane protein</topology>
    </subcellularLocation>
</comment>
<evidence type="ECO:0000256" key="7">
    <source>
        <dbReference type="ARBA" id="ARBA00023136"/>
    </source>
</evidence>
<evidence type="ECO:0000256" key="2">
    <source>
        <dbReference type="ARBA" id="ARBA00007935"/>
    </source>
</evidence>